<dbReference type="GO" id="GO:0000976">
    <property type="term" value="F:transcription cis-regulatory region binding"/>
    <property type="evidence" value="ECO:0007669"/>
    <property type="project" value="TreeGrafter"/>
</dbReference>
<evidence type="ECO:0000256" key="8">
    <source>
        <dbReference type="PIRSR" id="PIRSR602481-2"/>
    </source>
</evidence>
<dbReference type="Gene3D" id="3.30.1490.190">
    <property type="match status" value="1"/>
</dbReference>
<comment type="similarity">
    <text evidence="1">Belongs to the Fur family.</text>
</comment>
<keyword evidence="5" id="KW-0238">DNA-binding</keyword>
<keyword evidence="6" id="KW-0804">Transcription</keyword>
<sequence length="149" mass="16969">MIEDFSASLKNLQLKATPRRLAILDILASESVYLSPEEVWQKLKTRFAKTGLPSVYRNLEALAQGGVIIQIIHPDRKLYYYHCRNGSHHHHFVCIACRKVQDLAFCGMDEIEQEIKGALMGRVISHVLQVYGLCRECSDNATIHDKETT</sequence>
<feature type="binding site" evidence="7">
    <location>
        <position position="134"/>
    </location>
    <ligand>
        <name>Zn(2+)</name>
        <dbReference type="ChEBI" id="CHEBI:29105"/>
    </ligand>
</feature>
<dbReference type="PANTHER" id="PTHR33202:SF7">
    <property type="entry name" value="FERRIC UPTAKE REGULATION PROTEIN"/>
    <property type="match status" value="1"/>
</dbReference>
<dbReference type="CDD" id="cd07153">
    <property type="entry name" value="Fur_like"/>
    <property type="match status" value="1"/>
</dbReference>
<name>A0A971M434_9BACT</name>
<reference evidence="9" key="2">
    <citation type="submission" date="2020-01" db="EMBL/GenBank/DDBJ databases">
        <authorList>
            <person name="Campanaro S."/>
        </authorList>
    </citation>
    <scope>NUCLEOTIDE SEQUENCE</scope>
    <source>
        <strain evidence="9">AS06rmzACSIP_7</strain>
    </source>
</reference>
<protein>
    <submittedName>
        <fullName evidence="9">Transcriptional repressor</fullName>
    </submittedName>
</protein>
<dbReference type="GO" id="GO:0008270">
    <property type="term" value="F:zinc ion binding"/>
    <property type="evidence" value="ECO:0007669"/>
    <property type="project" value="TreeGrafter"/>
</dbReference>
<dbReference type="GO" id="GO:0045892">
    <property type="term" value="P:negative regulation of DNA-templated transcription"/>
    <property type="evidence" value="ECO:0007669"/>
    <property type="project" value="TreeGrafter"/>
</dbReference>
<comment type="cofactor">
    <cofactor evidence="8">
        <name>Mn(2+)</name>
        <dbReference type="ChEBI" id="CHEBI:29035"/>
    </cofactor>
    <cofactor evidence="8">
        <name>Fe(2+)</name>
        <dbReference type="ChEBI" id="CHEBI:29033"/>
    </cofactor>
    <text evidence="8">Binds 1 Mn(2+) or Fe(2+) ion per subunit.</text>
</comment>
<evidence type="ECO:0000256" key="5">
    <source>
        <dbReference type="ARBA" id="ARBA00023125"/>
    </source>
</evidence>
<evidence type="ECO:0000256" key="7">
    <source>
        <dbReference type="PIRSR" id="PIRSR602481-1"/>
    </source>
</evidence>
<keyword evidence="8" id="KW-0408">Iron</keyword>
<dbReference type="GO" id="GO:0003700">
    <property type="term" value="F:DNA-binding transcription factor activity"/>
    <property type="evidence" value="ECO:0007669"/>
    <property type="project" value="InterPro"/>
</dbReference>
<dbReference type="Gene3D" id="1.10.10.10">
    <property type="entry name" value="Winged helix-like DNA-binding domain superfamily/Winged helix DNA-binding domain"/>
    <property type="match status" value="1"/>
</dbReference>
<organism evidence="9 10">
    <name type="scientific">Syntrophorhabdus aromaticivorans</name>
    <dbReference type="NCBI Taxonomy" id="328301"/>
    <lineage>
        <taxon>Bacteria</taxon>
        <taxon>Pseudomonadati</taxon>
        <taxon>Thermodesulfobacteriota</taxon>
        <taxon>Syntrophorhabdia</taxon>
        <taxon>Syntrophorhabdales</taxon>
        <taxon>Syntrophorhabdaceae</taxon>
        <taxon>Syntrophorhabdus</taxon>
    </lineage>
</organism>
<feature type="binding site" evidence="7">
    <location>
        <position position="97"/>
    </location>
    <ligand>
        <name>Zn(2+)</name>
        <dbReference type="ChEBI" id="CHEBI:29105"/>
    </ligand>
</feature>
<keyword evidence="7" id="KW-0479">Metal-binding</keyword>
<dbReference type="Pfam" id="PF01475">
    <property type="entry name" value="FUR"/>
    <property type="match status" value="1"/>
</dbReference>
<evidence type="ECO:0000256" key="4">
    <source>
        <dbReference type="ARBA" id="ARBA00023015"/>
    </source>
</evidence>
<dbReference type="InterPro" id="IPR036388">
    <property type="entry name" value="WH-like_DNA-bd_sf"/>
</dbReference>
<dbReference type="PANTHER" id="PTHR33202">
    <property type="entry name" value="ZINC UPTAKE REGULATION PROTEIN"/>
    <property type="match status" value="1"/>
</dbReference>
<gene>
    <name evidence="9" type="ORF">GXY80_09115</name>
</gene>
<feature type="binding site" evidence="8">
    <location>
        <position position="88"/>
    </location>
    <ligand>
        <name>Fe cation</name>
        <dbReference type="ChEBI" id="CHEBI:24875"/>
    </ligand>
</feature>
<keyword evidence="3 7" id="KW-0862">Zinc</keyword>
<dbReference type="Proteomes" id="UP000777265">
    <property type="component" value="Unassembled WGS sequence"/>
</dbReference>
<feature type="binding site" evidence="8">
    <location>
        <position position="126"/>
    </location>
    <ligand>
        <name>Fe cation</name>
        <dbReference type="ChEBI" id="CHEBI:24875"/>
    </ligand>
</feature>
<comment type="cofactor">
    <cofactor evidence="7">
        <name>Zn(2+)</name>
        <dbReference type="ChEBI" id="CHEBI:29105"/>
    </cofactor>
    <text evidence="7">Binds 1 zinc ion per subunit.</text>
</comment>
<evidence type="ECO:0000313" key="10">
    <source>
        <dbReference type="Proteomes" id="UP000777265"/>
    </source>
</evidence>
<comment type="caution">
    <text evidence="9">The sequence shown here is derived from an EMBL/GenBank/DDBJ whole genome shotgun (WGS) entry which is preliminary data.</text>
</comment>
<evidence type="ECO:0000256" key="2">
    <source>
        <dbReference type="ARBA" id="ARBA00022491"/>
    </source>
</evidence>
<dbReference type="AlphaFoldDB" id="A0A971M434"/>
<dbReference type="InterPro" id="IPR043135">
    <property type="entry name" value="Fur_C"/>
</dbReference>
<dbReference type="EMBL" id="JAAYEE010000149">
    <property type="protein sequence ID" value="NLW35622.1"/>
    <property type="molecule type" value="Genomic_DNA"/>
</dbReference>
<dbReference type="SUPFAM" id="SSF46785">
    <property type="entry name" value="Winged helix' DNA-binding domain"/>
    <property type="match status" value="1"/>
</dbReference>
<evidence type="ECO:0000313" key="9">
    <source>
        <dbReference type="EMBL" id="NLW35622.1"/>
    </source>
</evidence>
<evidence type="ECO:0000256" key="6">
    <source>
        <dbReference type="ARBA" id="ARBA00023163"/>
    </source>
</evidence>
<dbReference type="InterPro" id="IPR036390">
    <property type="entry name" value="WH_DNA-bd_sf"/>
</dbReference>
<keyword evidence="4" id="KW-0805">Transcription regulation</keyword>
<evidence type="ECO:0000256" key="3">
    <source>
        <dbReference type="ARBA" id="ARBA00022833"/>
    </source>
</evidence>
<feature type="binding site" evidence="7">
    <location>
        <position position="137"/>
    </location>
    <ligand>
        <name>Zn(2+)</name>
        <dbReference type="ChEBI" id="CHEBI:29105"/>
    </ligand>
</feature>
<keyword evidence="2" id="KW-0678">Repressor</keyword>
<proteinExistence type="inferred from homology"/>
<dbReference type="InterPro" id="IPR002481">
    <property type="entry name" value="FUR"/>
</dbReference>
<reference evidence="9" key="1">
    <citation type="journal article" date="2020" name="Biotechnol. Biofuels">
        <title>New insights from the biogas microbiome by comprehensive genome-resolved metagenomics of nearly 1600 species originating from multiple anaerobic digesters.</title>
        <authorList>
            <person name="Campanaro S."/>
            <person name="Treu L."/>
            <person name="Rodriguez-R L.M."/>
            <person name="Kovalovszki A."/>
            <person name="Ziels R.M."/>
            <person name="Maus I."/>
            <person name="Zhu X."/>
            <person name="Kougias P.G."/>
            <person name="Basile A."/>
            <person name="Luo G."/>
            <person name="Schluter A."/>
            <person name="Konstantinidis K.T."/>
            <person name="Angelidaki I."/>
        </authorList>
    </citation>
    <scope>NUCLEOTIDE SEQUENCE</scope>
    <source>
        <strain evidence="9">AS06rmzACSIP_7</strain>
    </source>
</reference>
<accession>A0A971M434</accession>
<dbReference type="GO" id="GO:1900376">
    <property type="term" value="P:regulation of secondary metabolite biosynthetic process"/>
    <property type="evidence" value="ECO:0007669"/>
    <property type="project" value="TreeGrafter"/>
</dbReference>
<evidence type="ECO:0000256" key="1">
    <source>
        <dbReference type="ARBA" id="ARBA00007957"/>
    </source>
</evidence>
<feature type="binding site" evidence="7">
    <location>
        <position position="94"/>
    </location>
    <ligand>
        <name>Zn(2+)</name>
        <dbReference type="ChEBI" id="CHEBI:29105"/>
    </ligand>
</feature>